<sequence>MTELIDIPFLLTKDCSDDLQSRLKHSIETGSLFQSYESFKEDIEEVVRTRRALIGMQFRDPILISKYYKYLEGLLKKFGSESLNFPWCYSNYYTYHGEVFMQEKLKSEQCNILCNLAITYYHQAKKVDDYKNSLPIVCDCLLKSAGCFNELLRELNKPTTESTDLNESIINALQFMMLGLAQETVWFKALGKRKELLVAKLAYKSYEYFQHSLYYFELAGQTTTYVRLIVKFVESKSYYFKAVAMYRLSQSFDNVHDNIGTMIKCLSLAVASLNYCQLESTPVFKAKCIEKLREYERDNDFIYLQTVPTNIQFNDIVEKYQLSGLKDVIQLPEISTIIDSGVDRVLFRNLLPVEIMDYGNAYNERQDAFVRQRFADPLNALNKLLNDELTAYYDIDPRHIVGNDPQSKSFVSPEELDIIELSFDDLEANAVNIETQLTNIQSYLEMEIQNDNELRSKYKEQSWNGTPSSESAKPYLAKVDALCKYLQTGRAINLDTRQLYNQIDKTIITSRATKAYLITQYNDPFLSKIEALKKRRERYISEMEKKSYQNRILSKLILYFKEHEDIPESSAGKEDLFENIYQNHIKIFDKDLKFIDDSKQENIDLVREIAEYKGHVEPGTNNEMNGAHTMYIQDVRKSLALLDEVRTNLESGTKFYQDLIDKTNALLQSTIDYLNKMKDEKGELLQTSEQMT</sequence>
<dbReference type="Proteomes" id="UP001623330">
    <property type="component" value="Unassembled WGS sequence"/>
</dbReference>
<dbReference type="PANTHER" id="PTHR23030:SF39">
    <property type="entry name" value="PROGRAMMED CELL DEATH 6-INTERACTING PROTEIN"/>
    <property type="match status" value="1"/>
</dbReference>
<accession>A0ABR4NX95</accession>
<dbReference type="Gene3D" id="1.20.140.50">
    <property type="entry name" value="alix/aip1 like domains"/>
    <property type="match status" value="1"/>
</dbReference>
<comment type="caution">
    <text evidence="3">The sequence shown here is derived from an EMBL/GenBank/DDBJ whole genome shotgun (WGS) entry which is preliminary data.</text>
</comment>
<reference evidence="3 4" key="1">
    <citation type="submission" date="2024-05" db="EMBL/GenBank/DDBJ databases">
        <title>Long read based assembly of the Candida bracarensis genome reveals expanded adhesin content.</title>
        <authorList>
            <person name="Marcet-Houben M."/>
            <person name="Ksiezopolska E."/>
            <person name="Gabaldon T."/>
        </authorList>
    </citation>
    <scope>NUCLEOTIDE SEQUENCE [LARGE SCALE GENOMIC DNA]</scope>
    <source>
        <strain evidence="3 4">CBM6</strain>
    </source>
</reference>
<keyword evidence="4" id="KW-1185">Reference proteome</keyword>
<evidence type="ECO:0000313" key="4">
    <source>
        <dbReference type="Proteomes" id="UP001623330"/>
    </source>
</evidence>
<organism evidence="3 4">
    <name type="scientific">Nakaseomyces bracarensis</name>
    <dbReference type="NCBI Taxonomy" id="273131"/>
    <lineage>
        <taxon>Eukaryota</taxon>
        <taxon>Fungi</taxon>
        <taxon>Dikarya</taxon>
        <taxon>Ascomycota</taxon>
        <taxon>Saccharomycotina</taxon>
        <taxon>Saccharomycetes</taxon>
        <taxon>Saccharomycetales</taxon>
        <taxon>Saccharomycetaceae</taxon>
        <taxon>Nakaseomyces</taxon>
    </lineage>
</organism>
<proteinExistence type="inferred from homology"/>
<dbReference type="PANTHER" id="PTHR23030">
    <property type="entry name" value="PCD6 INTERACTING PROTEIN-RELATED"/>
    <property type="match status" value="1"/>
</dbReference>
<feature type="domain" description="BRO1" evidence="2">
    <location>
        <begin position="3"/>
        <end position="385"/>
    </location>
</feature>
<gene>
    <name evidence="3" type="ORF">RNJ44_03563</name>
</gene>
<dbReference type="Pfam" id="PF13949">
    <property type="entry name" value="ALIX_LYPXL_bnd"/>
    <property type="match status" value="2"/>
</dbReference>
<protein>
    <submittedName>
        <fullName evidence="3">PH-response regulator protein palA/RIM20</fullName>
    </submittedName>
</protein>
<evidence type="ECO:0000313" key="3">
    <source>
        <dbReference type="EMBL" id="KAL3233523.1"/>
    </source>
</evidence>
<comment type="similarity">
    <text evidence="1">Belongs to the palA/RIM20 family.</text>
</comment>
<dbReference type="InterPro" id="IPR025304">
    <property type="entry name" value="ALIX_V_dom"/>
</dbReference>
<dbReference type="SMART" id="SM01041">
    <property type="entry name" value="BRO1"/>
    <property type="match status" value="1"/>
</dbReference>
<evidence type="ECO:0000259" key="2">
    <source>
        <dbReference type="PROSITE" id="PS51180"/>
    </source>
</evidence>
<dbReference type="Gene3D" id="1.25.40.280">
    <property type="entry name" value="alix/aip1 like domains"/>
    <property type="match status" value="1"/>
</dbReference>
<dbReference type="EMBL" id="JBEVYD010000004">
    <property type="protein sequence ID" value="KAL3233523.1"/>
    <property type="molecule type" value="Genomic_DNA"/>
</dbReference>
<evidence type="ECO:0000256" key="1">
    <source>
        <dbReference type="ARBA" id="ARBA00038154"/>
    </source>
</evidence>
<name>A0ABR4NX95_9SACH</name>
<dbReference type="PROSITE" id="PS51180">
    <property type="entry name" value="BRO1"/>
    <property type="match status" value="1"/>
</dbReference>
<dbReference type="Pfam" id="PF03097">
    <property type="entry name" value="BRO1"/>
    <property type="match status" value="1"/>
</dbReference>
<dbReference type="InterPro" id="IPR038499">
    <property type="entry name" value="BRO1_sf"/>
</dbReference>
<dbReference type="InterPro" id="IPR004328">
    <property type="entry name" value="BRO1_dom"/>
</dbReference>